<evidence type="ECO:0000256" key="8">
    <source>
        <dbReference type="ARBA" id="ARBA00038091"/>
    </source>
</evidence>
<reference evidence="10" key="1">
    <citation type="journal article" date="2014" name="Int. J. Syst. Evol. Microbiol.">
        <title>Complete genome sequence of Corynebacterium casei LMG S-19264T (=DSM 44701T), isolated from a smear-ripened cheese.</title>
        <authorList>
            <consortium name="US DOE Joint Genome Institute (JGI-PGF)"/>
            <person name="Walter F."/>
            <person name="Albersmeier A."/>
            <person name="Kalinowski J."/>
            <person name="Ruckert C."/>
        </authorList>
    </citation>
    <scope>NUCLEOTIDE SEQUENCE</scope>
    <source>
        <strain evidence="10">NBRC 110023</strain>
    </source>
</reference>
<dbReference type="InterPro" id="IPR015947">
    <property type="entry name" value="PUA-like_sf"/>
</dbReference>
<evidence type="ECO:0000256" key="2">
    <source>
        <dbReference type="ARBA" id="ARBA00022490"/>
    </source>
</evidence>
<keyword evidence="4 10" id="KW-0489">Methyltransferase</keyword>
<proteinExistence type="inferred from homology"/>
<evidence type="ECO:0000256" key="6">
    <source>
        <dbReference type="ARBA" id="ARBA00022691"/>
    </source>
</evidence>
<keyword evidence="5" id="KW-0808">Transferase</keyword>
<accession>A0AA37WJS7</accession>
<name>A0AA37WJS7_9ALTE</name>
<dbReference type="InterPro" id="IPR029063">
    <property type="entry name" value="SAM-dependent_MTases_sf"/>
</dbReference>
<protein>
    <submittedName>
        <fullName evidence="10">Ribosomal RNA large subunit methyltransferase I</fullName>
    </submittedName>
</protein>
<keyword evidence="3" id="KW-0698">rRNA processing</keyword>
<dbReference type="PANTHER" id="PTHR42873:SF1">
    <property type="entry name" value="S-ADENOSYLMETHIONINE-DEPENDENT METHYLTRANSFERASE DOMAIN-CONTAINING PROTEIN"/>
    <property type="match status" value="1"/>
</dbReference>
<dbReference type="CDD" id="cd21153">
    <property type="entry name" value="PUA_RlmI"/>
    <property type="match status" value="1"/>
</dbReference>
<evidence type="ECO:0000259" key="9">
    <source>
        <dbReference type="SMART" id="SM00359"/>
    </source>
</evidence>
<evidence type="ECO:0000313" key="10">
    <source>
        <dbReference type="EMBL" id="GLR70160.1"/>
    </source>
</evidence>
<dbReference type="Proteomes" id="UP001156601">
    <property type="component" value="Unassembled WGS sequence"/>
</dbReference>
<dbReference type="EMBL" id="BSOT01000005">
    <property type="protein sequence ID" value="GLR70160.1"/>
    <property type="molecule type" value="Genomic_DNA"/>
</dbReference>
<keyword evidence="6" id="KW-0949">S-adenosyl-L-methionine</keyword>
<dbReference type="InterPro" id="IPR002478">
    <property type="entry name" value="PUA"/>
</dbReference>
<dbReference type="CDD" id="cd02440">
    <property type="entry name" value="AdoMet_MTases"/>
    <property type="match status" value="1"/>
</dbReference>
<dbReference type="InterPro" id="IPR041532">
    <property type="entry name" value="RlmI-like_PUA"/>
</dbReference>
<comment type="caution">
    <text evidence="10">The sequence shown here is derived from an EMBL/GenBank/DDBJ whole genome shotgun (WGS) entry which is preliminary data.</text>
</comment>
<evidence type="ECO:0000256" key="4">
    <source>
        <dbReference type="ARBA" id="ARBA00022603"/>
    </source>
</evidence>
<evidence type="ECO:0000256" key="1">
    <source>
        <dbReference type="ARBA" id="ARBA00004496"/>
    </source>
</evidence>
<comment type="subcellular location">
    <subcellularLocation>
        <location evidence="1">Cytoplasm</location>
    </subcellularLocation>
</comment>
<dbReference type="Pfam" id="PF17785">
    <property type="entry name" value="PUA_3"/>
    <property type="match status" value="1"/>
</dbReference>
<reference evidence="10" key="2">
    <citation type="submission" date="2023-01" db="EMBL/GenBank/DDBJ databases">
        <title>Draft genome sequence of Agaribacter marinus strain NBRC 110023.</title>
        <authorList>
            <person name="Sun Q."/>
            <person name="Mori K."/>
        </authorList>
    </citation>
    <scope>NUCLEOTIDE SEQUENCE</scope>
    <source>
        <strain evidence="10">NBRC 110023</strain>
    </source>
</reference>
<dbReference type="GO" id="GO:0008168">
    <property type="term" value="F:methyltransferase activity"/>
    <property type="evidence" value="ECO:0007669"/>
    <property type="project" value="UniProtKB-KW"/>
</dbReference>
<dbReference type="CDD" id="cd11572">
    <property type="entry name" value="RlmI_M_like"/>
    <property type="match status" value="1"/>
</dbReference>
<gene>
    <name evidence="10" type="primary">rlmI</name>
    <name evidence="10" type="ORF">GCM10007852_10680</name>
</gene>
<keyword evidence="11" id="KW-1185">Reference proteome</keyword>
<dbReference type="AlphaFoldDB" id="A0AA37WJS7"/>
<keyword evidence="7" id="KW-0694">RNA-binding</keyword>
<comment type="similarity">
    <text evidence="8">Belongs to the methyltransferase superfamily. RlmI family.</text>
</comment>
<dbReference type="InterPro" id="IPR019614">
    <property type="entry name" value="SAM-dep_methyl-trfase"/>
</dbReference>
<dbReference type="PANTHER" id="PTHR42873">
    <property type="entry name" value="RIBOSOMAL RNA LARGE SUBUNIT METHYLTRANSFERASE"/>
    <property type="match status" value="1"/>
</dbReference>
<dbReference type="SMART" id="SM00359">
    <property type="entry name" value="PUA"/>
    <property type="match status" value="1"/>
</dbReference>
<feature type="domain" description="PUA" evidence="9">
    <location>
        <begin position="3"/>
        <end position="88"/>
    </location>
</feature>
<evidence type="ECO:0000313" key="11">
    <source>
        <dbReference type="Proteomes" id="UP001156601"/>
    </source>
</evidence>
<dbReference type="Pfam" id="PF10672">
    <property type="entry name" value="Methyltrans_SAM"/>
    <property type="match status" value="1"/>
</dbReference>
<evidence type="ECO:0000256" key="5">
    <source>
        <dbReference type="ARBA" id="ARBA00022679"/>
    </source>
</evidence>
<keyword evidence="2" id="KW-0963">Cytoplasm</keyword>
<dbReference type="GO" id="GO:0003723">
    <property type="term" value="F:RNA binding"/>
    <property type="evidence" value="ECO:0007669"/>
    <property type="project" value="UniProtKB-KW"/>
</dbReference>
<dbReference type="InterPro" id="IPR036974">
    <property type="entry name" value="PUA_sf"/>
</dbReference>
<dbReference type="GO" id="GO:0032259">
    <property type="term" value="P:methylation"/>
    <property type="evidence" value="ECO:0007669"/>
    <property type="project" value="UniProtKB-KW"/>
</dbReference>
<dbReference type="GO" id="GO:0005737">
    <property type="term" value="C:cytoplasm"/>
    <property type="evidence" value="ECO:0007669"/>
    <property type="project" value="UniProtKB-SubCell"/>
</dbReference>
<dbReference type="Gene3D" id="2.30.130.10">
    <property type="entry name" value="PUA domain"/>
    <property type="match status" value="1"/>
</dbReference>
<dbReference type="SUPFAM" id="SSF53335">
    <property type="entry name" value="S-adenosyl-L-methionine-dependent methyltransferases"/>
    <property type="match status" value="1"/>
</dbReference>
<dbReference type="RefSeq" id="WP_284216464.1">
    <property type="nucleotide sequence ID" value="NZ_BSOT01000005.1"/>
</dbReference>
<dbReference type="SUPFAM" id="SSF88697">
    <property type="entry name" value="PUA domain-like"/>
    <property type="match status" value="1"/>
</dbReference>
<dbReference type="GO" id="GO:0006364">
    <property type="term" value="P:rRNA processing"/>
    <property type="evidence" value="ECO:0007669"/>
    <property type="project" value="UniProtKB-KW"/>
</dbReference>
<sequence>MQLQMVLKAGKEKSLSRKHPWVFNGAVDKIIGKPRIGSTIDIISDKGDFLARGAYSPNSQISARVWTFDENESIDDVFFKRKIATAISVRQRWLTSANTNAYRVIAAESDGLPGITVDKYADVIVIQLLSAGAEKHRSKIVNALKGAFPDHVVHERSDVAVREKEGLQPIVQTLEGTLPEKVVITENNVKIEIDLINGHKTGFYLDQRKNRQIAGNLCKNKRVLNCFSYTGTFALYALNNDANEVINMDVSANALETSKRNLSLNFDAERAGNVKHLKVDVFEQLRKFDENGEKFDVIIMDPPKFIENKHHLEKAARGYKDINRLACKLLHHNGLLITFSCSGLMPATLFHKIIADAALDADTELNYVEYLYQDSDHMTASFFPEGMYLKGLVCVKR</sequence>
<evidence type="ECO:0000256" key="7">
    <source>
        <dbReference type="ARBA" id="ARBA00022884"/>
    </source>
</evidence>
<dbReference type="Gene3D" id="3.40.50.150">
    <property type="entry name" value="Vaccinia Virus protein VP39"/>
    <property type="match status" value="1"/>
</dbReference>
<evidence type="ECO:0000256" key="3">
    <source>
        <dbReference type="ARBA" id="ARBA00022552"/>
    </source>
</evidence>
<dbReference type="PROSITE" id="PS50890">
    <property type="entry name" value="PUA"/>
    <property type="match status" value="1"/>
</dbReference>
<organism evidence="10 11">
    <name type="scientific">Agaribacter marinus</name>
    <dbReference type="NCBI Taxonomy" id="1431249"/>
    <lineage>
        <taxon>Bacteria</taxon>
        <taxon>Pseudomonadati</taxon>
        <taxon>Pseudomonadota</taxon>
        <taxon>Gammaproteobacteria</taxon>
        <taxon>Alteromonadales</taxon>
        <taxon>Alteromonadaceae</taxon>
        <taxon>Agaribacter</taxon>
    </lineage>
</organism>
<dbReference type="Gene3D" id="3.30.750.80">
    <property type="entry name" value="RNA methyltransferase domain (HRMD) like"/>
    <property type="match status" value="1"/>
</dbReference>